<evidence type="ECO:0000256" key="4">
    <source>
        <dbReference type="ARBA" id="ARBA00022729"/>
    </source>
</evidence>
<keyword evidence="12" id="KW-1185">Reference proteome</keyword>
<dbReference type="Pfam" id="PF05504">
    <property type="entry name" value="Spore_GerAC"/>
    <property type="match status" value="1"/>
</dbReference>
<dbReference type="GO" id="GO:0016020">
    <property type="term" value="C:membrane"/>
    <property type="evidence" value="ECO:0007669"/>
    <property type="project" value="UniProtKB-SubCell"/>
</dbReference>
<evidence type="ECO:0000259" key="9">
    <source>
        <dbReference type="Pfam" id="PF05504"/>
    </source>
</evidence>
<name>A0A919XRX9_9BACL</name>
<feature type="domain" description="Spore germination GerAC-like C-terminal" evidence="9">
    <location>
        <begin position="202"/>
        <end position="366"/>
    </location>
</feature>
<dbReference type="RefSeq" id="WP_212938797.1">
    <property type="nucleotide sequence ID" value="NZ_BORR01000004.1"/>
</dbReference>
<dbReference type="Gene3D" id="3.30.300.210">
    <property type="entry name" value="Nutrient germinant receptor protein C, domain 3"/>
    <property type="match status" value="1"/>
</dbReference>
<evidence type="ECO:0000313" key="11">
    <source>
        <dbReference type="EMBL" id="GIO36428.1"/>
    </source>
</evidence>
<evidence type="ECO:0000313" key="12">
    <source>
        <dbReference type="Proteomes" id="UP000681162"/>
    </source>
</evidence>
<dbReference type="Proteomes" id="UP000681162">
    <property type="component" value="Unassembled WGS sequence"/>
</dbReference>
<keyword evidence="4 8" id="KW-0732">Signal</keyword>
<dbReference type="InterPro" id="IPR038501">
    <property type="entry name" value="Spore_GerAC_C_sf"/>
</dbReference>
<gene>
    <name evidence="11" type="ORF">J41TS12_12890</name>
</gene>
<comment type="caution">
    <text evidence="11">The sequence shown here is derived from an EMBL/GenBank/DDBJ whole genome shotgun (WGS) entry which is preliminary data.</text>
</comment>
<dbReference type="EMBL" id="BORR01000004">
    <property type="protein sequence ID" value="GIO36428.1"/>
    <property type="molecule type" value="Genomic_DNA"/>
</dbReference>
<dbReference type="AlphaFoldDB" id="A0A919XRX9"/>
<dbReference type="InterPro" id="IPR046953">
    <property type="entry name" value="Spore_GerAC-like_C"/>
</dbReference>
<organism evidence="11 12">
    <name type="scientific">Paenibacillus antibioticophila</name>
    <dbReference type="NCBI Taxonomy" id="1274374"/>
    <lineage>
        <taxon>Bacteria</taxon>
        <taxon>Bacillati</taxon>
        <taxon>Bacillota</taxon>
        <taxon>Bacilli</taxon>
        <taxon>Bacillales</taxon>
        <taxon>Paenibacillaceae</taxon>
        <taxon>Paenibacillus</taxon>
    </lineage>
</organism>
<evidence type="ECO:0000256" key="7">
    <source>
        <dbReference type="ARBA" id="ARBA00023288"/>
    </source>
</evidence>
<dbReference type="GO" id="GO:0009847">
    <property type="term" value="P:spore germination"/>
    <property type="evidence" value="ECO:0007669"/>
    <property type="project" value="InterPro"/>
</dbReference>
<dbReference type="PANTHER" id="PTHR35789:SF1">
    <property type="entry name" value="SPORE GERMINATION PROTEIN B3"/>
    <property type="match status" value="1"/>
</dbReference>
<evidence type="ECO:0000256" key="5">
    <source>
        <dbReference type="ARBA" id="ARBA00023136"/>
    </source>
</evidence>
<keyword evidence="3" id="KW-0309">Germination</keyword>
<evidence type="ECO:0000256" key="1">
    <source>
        <dbReference type="ARBA" id="ARBA00004635"/>
    </source>
</evidence>
<dbReference type="PROSITE" id="PS51257">
    <property type="entry name" value="PROKAR_LIPOPROTEIN"/>
    <property type="match status" value="1"/>
</dbReference>
<dbReference type="InterPro" id="IPR057336">
    <property type="entry name" value="GerAC_N"/>
</dbReference>
<reference evidence="11 12" key="1">
    <citation type="submission" date="2021-03" db="EMBL/GenBank/DDBJ databases">
        <title>Antimicrobial resistance genes in bacteria isolated from Japanese honey, and their potential for conferring macrolide and lincosamide resistance in the American foulbrood pathogen Paenibacillus larvae.</title>
        <authorList>
            <person name="Okamoto M."/>
            <person name="Kumagai M."/>
            <person name="Kanamori H."/>
            <person name="Takamatsu D."/>
        </authorList>
    </citation>
    <scope>NUCLEOTIDE SEQUENCE [LARGE SCALE GENOMIC DNA]</scope>
    <source>
        <strain evidence="11 12">J41TS12</strain>
    </source>
</reference>
<feature type="signal peptide" evidence="8">
    <location>
        <begin position="1"/>
        <end position="18"/>
    </location>
</feature>
<keyword evidence="6" id="KW-0564">Palmitate</keyword>
<evidence type="ECO:0000256" key="2">
    <source>
        <dbReference type="ARBA" id="ARBA00007886"/>
    </source>
</evidence>
<proteinExistence type="inferred from homology"/>
<comment type="subcellular location">
    <subcellularLocation>
        <location evidence="1">Membrane</location>
        <topology evidence="1">Lipid-anchor</topology>
    </subcellularLocation>
</comment>
<evidence type="ECO:0000256" key="8">
    <source>
        <dbReference type="SAM" id="SignalP"/>
    </source>
</evidence>
<feature type="domain" description="Spore germination protein N-terminal" evidence="10">
    <location>
        <begin position="24"/>
        <end position="193"/>
    </location>
</feature>
<evidence type="ECO:0000256" key="6">
    <source>
        <dbReference type="ARBA" id="ARBA00023139"/>
    </source>
</evidence>
<evidence type="ECO:0000259" key="10">
    <source>
        <dbReference type="Pfam" id="PF25198"/>
    </source>
</evidence>
<keyword evidence="7" id="KW-0449">Lipoprotein</keyword>
<dbReference type="Pfam" id="PF25198">
    <property type="entry name" value="Spore_GerAC_N"/>
    <property type="match status" value="1"/>
</dbReference>
<accession>A0A919XRX9</accession>
<evidence type="ECO:0000256" key="3">
    <source>
        <dbReference type="ARBA" id="ARBA00022544"/>
    </source>
</evidence>
<sequence>MPHKVRICILVLIFLAVAAGCSKDNNILERAGYVRTVGFDAEKDDMIRVTVNIPIIIAEASETQQQEEIFSKIVRSSKEARILMQRKTSRKMVSGQINTVLFNEELSRRGLWSHMDTLLRDFTISKRTEIAVVEGAARDIIETHLPGHSRTNQYIDRLLKKEFENQTLPHVLLHHFCRDYFDEGRDPITPVLTRSGKDLEVNGIALFKKDRMVGKLNASDILYFSIMYHDQNRGEFTLGLNRPELYSISFHAINNSTRITTSKTPEGKYRADIRINIHGGITEYIGNLKMGTSERAELEQILSRHIEEECNRIVKKMQQLGVDSIGIGQHIRNKVSYKEWRAFYKDNYIQDMDIVVHASFKVKNFGNFFY</sequence>
<feature type="chain" id="PRO_5037414813" evidence="8">
    <location>
        <begin position="19"/>
        <end position="370"/>
    </location>
</feature>
<keyword evidence="5" id="KW-0472">Membrane</keyword>
<dbReference type="PANTHER" id="PTHR35789">
    <property type="entry name" value="SPORE GERMINATION PROTEIN B3"/>
    <property type="match status" value="1"/>
</dbReference>
<comment type="similarity">
    <text evidence="2">Belongs to the GerABKC lipoprotein family.</text>
</comment>
<protein>
    <submittedName>
        <fullName evidence="11">Germination protein XA</fullName>
    </submittedName>
</protein>
<dbReference type="NCBIfam" id="TIGR02887">
    <property type="entry name" value="spore_ger_x_C"/>
    <property type="match status" value="1"/>
</dbReference>
<dbReference type="InterPro" id="IPR008844">
    <property type="entry name" value="Spore_GerAC-like"/>
</dbReference>